<organism evidence="1 2">
    <name type="scientific">Cetraspora pellucida</name>
    <dbReference type="NCBI Taxonomy" id="1433469"/>
    <lineage>
        <taxon>Eukaryota</taxon>
        <taxon>Fungi</taxon>
        <taxon>Fungi incertae sedis</taxon>
        <taxon>Mucoromycota</taxon>
        <taxon>Glomeromycotina</taxon>
        <taxon>Glomeromycetes</taxon>
        <taxon>Diversisporales</taxon>
        <taxon>Gigasporaceae</taxon>
        <taxon>Cetraspora</taxon>
    </lineage>
</organism>
<sequence length="246" mass="28752">MASRIFTGDMPELMENILNNLNNKFDTLYSCALVSRHWCKMSIPILWSDPFSFDKEPIFISRYFSFLNDDDKFILNECGIIVDFPNTLFHYAKFLKVLDLSLLDGKIQEWIKSVVNLQKHISKYDIFNLLFKLFIESGATLSKLDIHLTDVIIESEVFYLLGRNNDFFSRLQDISVEVVTELFGIGEAITLLRILARNITKLNTLELHVLNNESQMYRAVANIIKSQEQLKRFDLICETDLHKEFY</sequence>
<name>A0ACA9QIB2_9GLOM</name>
<comment type="caution">
    <text evidence="1">The sequence shown here is derived from an EMBL/GenBank/DDBJ whole genome shotgun (WGS) entry which is preliminary data.</text>
</comment>
<evidence type="ECO:0000313" key="2">
    <source>
        <dbReference type="Proteomes" id="UP000789366"/>
    </source>
</evidence>
<proteinExistence type="predicted"/>
<feature type="non-terminal residue" evidence="1">
    <location>
        <position position="246"/>
    </location>
</feature>
<dbReference type="EMBL" id="CAJVPW010044465">
    <property type="protein sequence ID" value="CAG8754093.1"/>
    <property type="molecule type" value="Genomic_DNA"/>
</dbReference>
<evidence type="ECO:0000313" key="1">
    <source>
        <dbReference type="EMBL" id="CAG8754093.1"/>
    </source>
</evidence>
<reference evidence="1" key="1">
    <citation type="submission" date="2021-06" db="EMBL/GenBank/DDBJ databases">
        <authorList>
            <person name="Kallberg Y."/>
            <person name="Tangrot J."/>
            <person name="Rosling A."/>
        </authorList>
    </citation>
    <scope>NUCLEOTIDE SEQUENCE</scope>
    <source>
        <strain evidence="1">28 12/20/2015</strain>
    </source>
</reference>
<keyword evidence="2" id="KW-1185">Reference proteome</keyword>
<protein>
    <submittedName>
        <fullName evidence="1">17761_t:CDS:1</fullName>
    </submittedName>
</protein>
<accession>A0ACA9QIB2</accession>
<dbReference type="Proteomes" id="UP000789366">
    <property type="component" value="Unassembled WGS sequence"/>
</dbReference>
<gene>
    <name evidence="1" type="ORF">SPELUC_LOCUS14686</name>
</gene>